<feature type="region of interest" description="Disordered" evidence="1">
    <location>
        <begin position="16"/>
        <end position="35"/>
    </location>
</feature>
<sequence>MYFILFTLALCLAASARPAPKNRQSEVTSRQSGITPADVPFCSFDDFNNCPAGLFCLLLPLSNSQTDDFLGCATLQDQTNLFADAFGGIENIPHDR</sequence>
<dbReference type="AlphaFoldDB" id="A0A8H6YQY1"/>
<gene>
    <name evidence="3" type="ORF">MVEN_00670700</name>
</gene>
<proteinExistence type="predicted"/>
<keyword evidence="2" id="KW-0732">Signal</keyword>
<feature type="compositionally biased region" description="Polar residues" evidence="1">
    <location>
        <begin position="25"/>
        <end position="34"/>
    </location>
</feature>
<keyword evidence="4" id="KW-1185">Reference proteome</keyword>
<evidence type="ECO:0000256" key="2">
    <source>
        <dbReference type="SAM" id="SignalP"/>
    </source>
</evidence>
<organism evidence="3 4">
    <name type="scientific">Mycena venus</name>
    <dbReference type="NCBI Taxonomy" id="2733690"/>
    <lineage>
        <taxon>Eukaryota</taxon>
        <taxon>Fungi</taxon>
        <taxon>Dikarya</taxon>
        <taxon>Basidiomycota</taxon>
        <taxon>Agaricomycotina</taxon>
        <taxon>Agaricomycetes</taxon>
        <taxon>Agaricomycetidae</taxon>
        <taxon>Agaricales</taxon>
        <taxon>Marasmiineae</taxon>
        <taxon>Mycenaceae</taxon>
        <taxon>Mycena</taxon>
    </lineage>
</organism>
<comment type="caution">
    <text evidence="3">The sequence shown here is derived from an EMBL/GenBank/DDBJ whole genome shotgun (WGS) entry which is preliminary data.</text>
</comment>
<protein>
    <submittedName>
        <fullName evidence="3">Uncharacterized protein</fullName>
    </submittedName>
</protein>
<dbReference type="Proteomes" id="UP000620124">
    <property type="component" value="Unassembled WGS sequence"/>
</dbReference>
<feature type="chain" id="PRO_5034108083" evidence="2">
    <location>
        <begin position="17"/>
        <end position="96"/>
    </location>
</feature>
<dbReference type="EMBL" id="JACAZI010000004">
    <property type="protein sequence ID" value="KAF7363181.1"/>
    <property type="molecule type" value="Genomic_DNA"/>
</dbReference>
<reference evidence="3" key="1">
    <citation type="submission" date="2020-05" db="EMBL/GenBank/DDBJ databases">
        <title>Mycena genomes resolve the evolution of fungal bioluminescence.</title>
        <authorList>
            <person name="Tsai I.J."/>
        </authorList>
    </citation>
    <scope>NUCLEOTIDE SEQUENCE</scope>
    <source>
        <strain evidence="3">CCC161011</strain>
    </source>
</reference>
<name>A0A8H6YQY1_9AGAR</name>
<feature type="signal peptide" evidence="2">
    <location>
        <begin position="1"/>
        <end position="16"/>
    </location>
</feature>
<dbReference type="OrthoDB" id="2912739at2759"/>
<evidence type="ECO:0000313" key="3">
    <source>
        <dbReference type="EMBL" id="KAF7363181.1"/>
    </source>
</evidence>
<evidence type="ECO:0000313" key="4">
    <source>
        <dbReference type="Proteomes" id="UP000620124"/>
    </source>
</evidence>
<evidence type="ECO:0000256" key="1">
    <source>
        <dbReference type="SAM" id="MobiDB-lite"/>
    </source>
</evidence>
<accession>A0A8H6YQY1</accession>